<evidence type="ECO:0000313" key="1">
    <source>
        <dbReference type="EMBL" id="KAF2216689.1"/>
    </source>
</evidence>
<sequence>MSSPSAACGLANWRTDLWGDHTHARPHELLFESAYSMQSQECDLYNGALAASDHFLLQHSNRAGPSNRSLLQEMIVCVEENCPATREFASKMDMERHKKCGHGVSPEAGPRDWYICPIGGHDGCRKLWPRMDNLRTYVARNHPGFEGVPPWLVDPDMDHTP</sequence>
<reference evidence="1" key="1">
    <citation type="journal article" date="2020" name="Stud. Mycol.">
        <title>101 Dothideomycetes genomes: a test case for predicting lifestyles and emergence of pathogens.</title>
        <authorList>
            <person name="Haridas S."/>
            <person name="Albert R."/>
            <person name="Binder M."/>
            <person name="Bloem J."/>
            <person name="Labutti K."/>
            <person name="Salamov A."/>
            <person name="Andreopoulos B."/>
            <person name="Baker S."/>
            <person name="Barry K."/>
            <person name="Bills G."/>
            <person name="Bluhm B."/>
            <person name="Cannon C."/>
            <person name="Castanera R."/>
            <person name="Culley D."/>
            <person name="Daum C."/>
            <person name="Ezra D."/>
            <person name="Gonzalez J."/>
            <person name="Henrissat B."/>
            <person name="Kuo A."/>
            <person name="Liang C."/>
            <person name="Lipzen A."/>
            <person name="Lutzoni F."/>
            <person name="Magnuson J."/>
            <person name="Mondo S."/>
            <person name="Nolan M."/>
            <person name="Ohm R."/>
            <person name="Pangilinan J."/>
            <person name="Park H.-J."/>
            <person name="Ramirez L."/>
            <person name="Alfaro M."/>
            <person name="Sun H."/>
            <person name="Tritt A."/>
            <person name="Yoshinaga Y."/>
            <person name="Zwiers L.-H."/>
            <person name="Turgeon B."/>
            <person name="Goodwin S."/>
            <person name="Spatafora J."/>
            <person name="Crous P."/>
            <person name="Grigoriev I."/>
        </authorList>
    </citation>
    <scope>NUCLEOTIDE SEQUENCE</scope>
    <source>
        <strain evidence="1">SCOH1-5</strain>
    </source>
</reference>
<evidence type="ECO:0000313" key="2">
    <source>
        <dbReference type="Proteomes" id="UP000799539"/>
    </source>
</evidence>
<organism evidence="1 2">
    <name type="scientific">Cercospora zeae-maydis SCOH1-5</name>
    <dbReference type="NCBI Taxonomy" id="717836"/>
    <lineage>
        <taxon>Eukaryota</taxon>
        <taxon>Fungi</taxon>
        <taxon>Dikarya</taxon>
        <taxon>Ascomycota</taxon>
        <taxon>Pezizomycotina</taxon>
        <taxon>Dothideomycetes</taxon>
        <taxon>Dothideomycetidae</taxon>
        <taxon>Mycosphaerellales</taxon>
        <taxon>Mycosphaerellaceae</taxon>
        <taxon>Cercospora</taxon>
    </lineage>
</organism>
<evidence type="ECO:0008006" key="3">
    <source>
        <dbReference type="Google" id="ProtNLM"/>
    </source>
</evidence>
<keyword evidence="2" id="KW-1185">Reference proteome</keyword>
<proteinExistence type="predicted"/>
<name>A0A6A6FTJ1_9PEZI</name>
<gene>
    <name evidence="1" type="ORF">CERZMDRAFT_92761</name>
</gene>
<dbReference type="EMBL" id="ML992663">
    <property type="protein sequence ID" value="KAF2216689.1"/>
    <property type="molecule type" value="Genomic_DNA"/>
</dbReference>
<accession>A0A6A6FTJ1</accession>
<dbReference type="Proteomes" id="UP000799539">
    <property type="component" value="Unassembled WGS sequence"/>
</dbReference>
<dbReference type="OrthoDB" id="6077919at2759"/>
<dbReference type="AlphaFoldDB" id="A0A6A6FTJ1"/>
<protein>
    <recommendedName>
        <fullName evidence="3">C2H2-type domain-containing protein</fullName>
    </recommendedName>
</protein>